<reference evidence="12" key="1">
    <citation type="submission" date="2021-03" db="EMBL/GenBank/DDBJ databases">
        <title>Evolutionary innovations through gain and loss of genes in the ectomycorrhizal Boletales.</title>
        <authorList>
            <person name="Wu G."/>
            <person name="Miyauchi S."/>
            <person name="Morin E."/>
            <person name="Yang Z.-L."/>
            <person name="Xu J."/>
            <person name="Martin F.M."/>
        </authorList>
    </citation>
    <scope>NUCLEOTIDE SEQUENCE</scope>
    <source>
        <strain evidence="12">BR01</strain>
    </source>
</reference>
<keyword evidence="5" id="KW-0833">Ubl conjugation pathway</keyword>
<name>A0A8I3A9N0_9AGAM</name>
<evidence type="ECO:0000256" key="1">
    <source>
        <dbReference type="ARBA" id="ARBA00004123"/>
    </source>
</evidence>
<dbReference type="Pfam" id="PF00097">
    <property type="entry name" value="zf-C3HC4"/>
    <property type="match status" value="1"/>
</dbReference>
<proteinExistence type="predicted"/>
<comment type="caution">
    <text evidence="12">The sequence shown here is derived from an EMBL/GenBank/DDBJ whole genome shotgun (WGS) entry which is preliminary data.</text>
</comment>
<keyword evidence="4 9" id="KW-0863">Zinc-finger</keyword>
<evidence type="ECO:0000256" key="3">
    <source>
        <dbReference type="ARBA" id="ARBA00022723"/>
    </source>
</evidence>
<evidence type="ECO:0000256" key="4">
    <source>
        <dbReference type="ARBA" id="ARBA00022771"/>
    </source>
</evidence>
<dbReference type="GO" id="GO:0005634">
    <property type="term" value="C:nucleus"/>
    <property type="evidence" value="ECO:0007669"/>
    <property type="project" value="UniProtKB-SubCell"/>
</dbReference>
<dbReference type="PANTHER" id="PTHR16079:SF4">
    <property type="entry name" value="E3 UBIQUITIN-PROTEIN LIGASE CHFR"/>
    <property type="match status" value="1"/>
</dbReference>
<dbReference type="GO" id="GO:0016567">
    <property type="term" value="P:protein ubiquitination"/>
    <property type="evidence" value="ECO:0007669"/>
    <property type="project" value="TreeGrafter"/>
</dbReference>
<sequence>MEDVQHPSYAPPDTTPSLAPDSHPSTTTLKRPPSPSFEGVDDKITRKRFREDSSEDMAQAQIASTSKYEALVEDLAQELQCGCCAGLVYRPVVVSPCQHFFCGSCCVLWIKNGGANCPACRGVSNFVTPSRPLQKIVDVLLRAEPSRTRTERERMQADEIYKAGSSMRIPTPREASPEPNLNQNSDYARPCPHCGPDNPYGWRCPQPIVDFSVDPEQAWHLDDGAPPGHAYCGNCEMLLALGAPVTTKCDFCQVSFCGINVQGRCTASALASQHPHNLSDVSDLIQSSEVYDCFENNHVEVEIMLDYLSTRQITPRQIYRDIVQYLQSQPNGFRPLIELDLFLDMHSVAAGIDDNPNAPRSRICRHCATEVTLWGLREWWIRERQKGHLDAAIANRPDCEQGNLCSQQKDPAHAKEYNHLVSTSATRSVQAQVPRLSADLPGQEIAHETEGRHDEPDPVIDGQDAGEAAQTLDTFLEVGSGADDRSNEPLSQG</sequence>
<feature type="region of interest" description="Disordered" evidence="10">
    <location>
        <begin position="1"/>
        <end position="56"/>
    </location>
</feature>
<feature type="domain" description="RING-type" evidence="11">
    <location>
        <begin position="81"/>
        <end position="121"/>
    </location>
</feature>
<evidence type="ECO:0000313" key="13">
    <source>
        <dbReference type="Proteomes" id="UP000683000"/>
    </source>
</evidence>
<keyword evidence="7" id="KW-0539">Nucleus</keyword>
<evidence type="ECO:0000256" key="8">
    <source>
        <dbReference type="ARBA" id="ARBA00023306"/>
    </source>
</evidence>
<keyword evidence="8" id="KW-0131">Cell cycle</keyword>
<dbReference type="AlphaFoldDB" id="A0A8I3A9N0"/>
<evidence type="ECO:0000256" key="2">
    <source>
        <dbReference type="ARBA" id="ARBA00022679"/>
    </source>
</evidence>
<comment type="subcellular location">
    <subcellularLocation>
        <location evidence="1">Nucleus</location>
    </subcellularLocation>
</comment>
<evidence type="ECO:0000313" key="12">
    <source>
        <dbReference type="EMBL" id="KAG6377048.1"/>
    </source>
</evidence>
<feature type="compositionally biased region" description="Basic and acidic residues" evidence="10">
    <location>
        <begin position="40"/>
        <end position="52"/>
    </location>
</feature>
<dbReference type="InterPro" id="IPR052256">
    <property type="entry name" value="E3_ubiquitin-ligase_CHFR"/>
</dbReference>
<dbReference type="PROSITE" id="PS50089">
    <property type="entry name" value="ZF_RING_2"/>
    <property type="match status" value="1"/>
</dbReference>
<keyword evidence="3" id="KW-0479">Metal-binding</keyword>
<dbReference type="OrthoDB" id="1305878at2759"/>
<gene>
    <name evidence="12" type="ORF">JVT61DRAFT_1097</name>
</gene>
<accession>A0A8I3A9N0</accession>
<keyword evidence="13" id="KW-1185">Reference proteome</keyword>
<dbReference type="Gene3D" id="3.30.40.10">
    <property type="entry name" value="Zinc/RING finger domain, C3HC4 (zinc finger)"/>
    <property type="match status" value="1"/>
</dbReference>
<dbReference type="InterPro" id="IPR013083">
    <property type="entry name" value="Znf_RING/FYVE/PHD"/>
</dbReference>
<organism evidence="12 13">
    <name type="scientific">Boletus reticuloceps</name>
    <dbReference type="NCBI Taxonomy" id="495285"/>
    <lineage>
        <taxon>Eukaryota</taxon>
        <taxon>Fungi</taxon>
        <taxon>Dikarya</taxon>
        <taxon>Basidiomycota</taxon>
        <taxon>Agaricomycotina</taxon>
        <taxon>Agaricomycetes</taxon>
        <taxon>Agaricomycetidae</taxon>
        <taxon>Boletales</taxon>
        <taxon>Boletineae</taxon>
        <taxon>Boletaceae</taxon>
        <taxon>Boletoideae</taxon>
        <taxon>Boletus</taxon>
    </lineage>
</organism>
<evidence type="ECO:0000256" key="10">
    <source>
        <dbReference type="SAM" id="MobiDB-lite"/>
    </source>
</evidence>
<dbReference type="InterPro" id="IPR001841">
    <property type="entry name" value="Znf_RING"/>
</dbReference>
<dbReference type="GO" id="GO:0008270">
    <property type="term" value="F:zinc ion binding"/>
    <property type="evidence" value="ECO:0007669"/>
    <property type="project" value="UniProtKB-KW"/>
</dbReference>
<evidence type="ECO:0000256" key="5">
    <source>
        <dbReference type="ARBA" id="ARBA00022786"/>
    </source>
</evidence>
<dbReference type="InterPro" id="IPR018957">
    <property type="entry name" value="Znf_C3HC4_RING-type"/>
</dbReference>
<evidence type="ECO:0000256" key="7">
    <source>
        <dbReference type="ARBA" id="ARBA00023242"/>
    </source>
</evidence>
<evidence type="ECO:0000256" key="6">
    <source>
        <dbReference type="ARBA" id="ARBA00022833"/>
    </source>
</evidence>
<dbReference type="InterPro" id="IPR040909">
    <property type="entry name" value="CHFR_Znf-CRD"/>
</dbReference>
<evidence type="ECO:0000256" key="9">
    <source>
        <dbReference type="PROSITE-ProRule" id="PRU00175"/>
    </source>
</evidence>
<dbReference type="PANTHER" id="PTHR16079">
    <property type="entry name" value="UBIQUITIN LIGASE PROTEIN CHFR"/>
    <property type="match status" value="1"/>
</dbReference>
<keyword evidence="2" id="KW-0808">Transferase</keyword>
<protein>
    <recommendedName>
        <fullName evidence="11">RING-type domain-containing protein</fullName>
    </recommendedName>
</protein>
<dbReference type="Proteomes" id="UP000683000">
    <property type="component" value="Unassembled WGS sequence"/>
</dbReference>
<dbReference type="EMBL" id="JAGFBS010000010">
    <property type="protein sequence ID" value="KAG6377048.1"/>
    <property type="molecule type" value="Genomic_DNA"/>
</dbReference>
<dbReference type="SUPFAM" id="SSF57850">
    <property type="entry name" value="RING/U-box"/>
    <property type="match status" value="1"/>
</dbReference>
<dbReference type="Pfam" id="PF17979">
    <property type="entry name" value="zf-CRD"/>
    <property type="match status" value="1"/>
</dbReference>
<dbReference type="GO" id="GO:0006511">
    <property type="term" value="P:ubiquitin-dependent protein catabolic process"/>
    <property type="evidence" value="ECO:0007669"/>
    <property type="project" value="TreeGrafter"/>
</dbReference>
<dbReference type="GO" id="GO:0004842">
    <property type="term" value="F:ubiquitin-protein transferase activity"/>
    <property type="evidence" value="ECO:0007669"/>
    <property type="project" value="TreeGrafter"/>
</dbReference>
<evidence type="ECO:0000259" key="11">
    <source>
        <dbReference type="PROSITE" id="PS50089"/>
    </source>
</evidence>
<keyword evidence="6" id="KW-0862">Zinc</keyword>